<accession>A0A0G0MQI0</accession>
<gene>
    <name evidence="3" type="ORF">UT34_C0001G0329</name>
</gene>
<dbReference type="Pfam" id="PF00534">
    <property type="entry name" value="Glycos_transf_1"/>
    <property type="match status" value="1"/>
</dbReference>
<dbReference type="InterPro" id="IPR001296">
    <property type="entry name" value="Glyco_trans_1"/>
</dbReference>
<keyword evidence="1 3" id="KW-0808">Transferase</keyword>
<dbReference type="Gene3D" id="3.40.50.2000">
    <property type="entry name" value="Glycogen Phosphorylase B"/>
    <property type="match status" value="2"/>
</dbReference>
<evidence type="ECO:0000313" key="3">
    <source>
        <dbReference type="EMBL" id="KKR06289.1"/>
    </source>
</evidence>
<evidence type="ECO:0000256" key="1">
    <source>
        <dbReference type="ARBA" id="ARBA00022679"/>
    </source>
</evidence>
<evidence type="ECO:0000259" key="2">
    <source>
        <dbReference type="Pfam" id="PF00534"/>
    </source>
</evidence>
<dbReference type="GO" id="GO:0009103">
    <property type="term" value="P:lipopolysaccharide biosynthetic process"/>
    <property type="evidence" value="ECO:0007669"/>
    <property type="project" value="TreeGrafter"/>
</dbReference>
<dbReference type="STRING" id="1619100.UT34_C0001G0329"/>
<sequence>MSKDTVLVITSYPSKDTKHDKGVSGLASFAKNTVESIPKDNINIIVLAEKKDKFDVYKEGDVLVKRIWQRNTLRLYFQLFKQAWIYRKVSNKILLEFEYSVYGSNFVTGFMPIFIIAARVLGYKTVSVMHQVIRSREILSQNLGLAQRSFKLHIVYFLTQIFTRFFTFVSSHIVVLDEVHKQNLKDITNIKKVTVIPHGVEQRDVVQKETGKKINLLYFGFLAWYKGADWLIDSYLEFSKHNPELADKFHITMAGGESPTQSVNPKYREYYDGMVRKANENKNITITGFVKEEDFDTIFGNADIQILPYRAIMSSSGPLSWAFTYEKPVLLSNILSPYLETEDIKEVLNELKISSNQFTFNLDKPFKLFERLLEMPKPDLNRLSEFSREVKGKRNWKWLGEKYLSIILS</sequence>
<name>A0A0G0MQI0_9BACT</name>
<dbReference type="PANTHER" id="PTHR46401">
    <property type="entry name" value="GLYCOSYLTRANSFERASE WBBK-RELATED"/>
    <property type="match status" value="1"/>
</dbReference>
<organism evidence="3 4">
    <name type="scientific">candidate division WS6 bacterium GW2011_GWF2_39_15</name>
    <dbReference type="NCBI Taxonomy" id="1619100"/>
    <lineage>
        <taxon>Bacteria</taxon>
        <taxon>Candidatus Dojkabacteria</taxon>
    </lineage>
</organism>
<proteinExistence type="predicted"/>
<feature type="domain" description="Glycosyl transferase family 1" evidence="2">
    <location>
        <begin position="208"/>
        <end position="335"/>
    </location>
</feature>
<dbReference type="PANTHER" id="PTHR46401:SF2">
    <property type="entry name" value="GLYCOSYLTRANSFERASE WBBK-RELATED"/>
    <property type="match status" value="1"/>
</dbReference>
<dbReference type="AlphaFoldDB" id="A0A0G0MQI0"/>
<dbReference type="SUPFAM" id="SSF53756">
    <property type="entry name" value="UDP-Glycosyltransferase/glycogen phosphorylase"/>
    <property type="match status" value="1"/>
</dbReference>
<comment type="caution">
    <text evidence="3">The sequence shown here is derived from an EMBL/GenBank/DDBJ whole genome shotgun (WGS) entry which is preliminary data.</text>
</comment>
<dbReference type="EMBL" id="LBWK01000001">
    <property type="protein sequence ID" value="KKR06289.1"/>
    <property type="molecule type" value="Genomic_DNA"/>
</dbReference>
<protein>
    <submittedName>
        <fullName evidence="3">Glycosyl transferase, group 1 family protein</fullName>
    </submittedName>
</protein>
<reference evidence="3 4" key="1">
    <citation type="journal article" date="2015" name="Nature">
        <title>rRNA introns, odd ribosomes, and small enigmatic genomes across a large radiation of phyla.</title>
        <authorList>
            <person name="Brown C.T."/>
            <person name="Hug L.A."/>
            <person name="Thomas B.C."/>
            <person name="Sharon I."/>
            <person name="Castelle C.J."/>
            <person name="Singh A."/>
            <person name="Wilkins M.J."/>
            <person name="Williams K.H."/>
            <person name="Banfield J.F."/>
        </authorList>
    </citation>
    <scope>NUCLEOTIDE SEQUENCE [LARGE SCALE GENOMIC DNA]</scope>
</reference>
<dbReference type="GO" id="GO:0016757">
    <property type="term" value="F:glycosyltransferase activity"/>
    <property type="evidence" value="ECO:0007669"/>
    <property type="project" value="InterPro"/>
</dbReference>
<evidence type="ECO:0000313" key="4">
    <source>
        <dbReference type="Proteomes" id="UP000034799"/>
    </source>
</evidence>
<dbReference type="Proteomes" id="UP000034799">
    <property type="component" value="Unassembled WGS sequence"/>
</dbReference>